<reference evidence="2 3" key="1">
    <citation type="journal article" date="2015" name="Int. J. Syst. Evol. Microbiol.">
        <title>Aestuariivita atlantica sp. nov., isolated from deep sea sediment of the Atlantic Ocean.</title>
        <authorList>
            <person name="Li G."/>
            <person name="Lai Q."/>
            <person name="Du Y."/>
            <person name="Liu X."/>
            <person name="Sun F."/>
            <person name="Shao Z."/>
        </authorList>
    </citation>
    <scope>NUCLEOTIDE SEQUENCE [LARGE SCALE GENOMIC DNA]</scope>
    <source>
        <strain evidence="2 3">22II-S11-z3</strain>
    </source>
</reference>
<dbReference type="AlphaFoldDB" id="A0A0L1JLZ5"/>
<organism evidence="2 3">
    <name type="scientific">Pseudaestuariivita atlantica</name>
    <dbReference type="NCBI Taxonomy" id="1317121"/>
    <lineage>
        <taxon>Bacteria</taxon>
        <taxon>Pseudomonadati</taxon>
        <taxon>Pseudomonadota</taxon>
        <taxon>Alphaproteobacteria</taxon>
        <taxon>Rhodobacterales</taxon>
        <taxon>Paracoccaceae</taxon>
        <taxon>Pseudaestuariivita</taxon>
    </lineage>
</organism>
<name>A0A0L1JLZ5_9RHOB</name>
<gene>
    <name evidence="2" type="ORF">ATO11_14990</name>
</gene>
<keyword evidence="3" id="KW-1185">Reference proteome</keyword>
<accession>A0A0L1JLZ5</accession>
<dbReference type="OrthoDB" id="7725378at2"/>
<dbReference type="STRING" id="1317121.ATO11_14990"/>
<comment type="caution">
    <text evidence="2">The sequence shown here is derived from an EMBL/GenBank/DDBJ whole genome shotgun (WGS) entry which is preliminary data.</text>
</comment>
<evidence type="ECO:0000256" key="1">
    <source>
        <dbReference type="SAM" id="SignalP"/>
    </source>
</evidence>
<dbReference type="Proteomes" id="UP000036938">
    <property type="component" value="Unassembled WGS sequence"/>
</dbReference>
<evidence type="ECO:0000313" key="2">
    <source>
        <dbReference type="EMBL" id="KNG92779.1"/>
    </source>
</evidence>
<sequence>MKHWIAAALALVAAPLAAQDFSEGSEARSWNLYAEQPALFEAKVVDILCELTGDCPDNCGDGRRQLGLVRAADNVLVFPNKNSQPAFTGAALELLPYCGQDVEVDGLMIEDPDLGATNVYLVQKIRTVGAEEWVKANTWTKKWAAANPEAKGKGPWFRRDPRVNAAIEADGYLGLGVEEEAEFIKGLHE</sequence>
<feature type="signal peptide" evidence="1">
    <location>
        <begin position="1"/>
        <end position="18"/>
    </location>
</feature>
<evidence type="ECO:0000313" key="3">
    <source>
        <dbReference type="Proteomes" id="UP000036938"/>
    </source>
</evidence>
<feature type="chain" id="PRO_5005553700" evidence="1">
    <location>
        <begin position="19"/>
        <end position="189"/>
    </location>
</feature>
<dbReference type="RefSeq" id="WP_050531722.1">
    <property type="nucleotide sequence ID" value="NZ_AQQZ01000007.1"/>
</dbReference>
<proteinExistence type="predicted"/>
<dbReference type="PATRIC" id="fig|1317121.7.peg.3722"/>
<protein>
    <submittedName>
        <fullName evidence="2">Uncharacterized protein</fullName>
    </submittedName>
</protein>
<dbReference type="EMBL" id="AQQZ01000007">
    <property type="protein sequence ID" value="KNG92779.1"/>
    <property type="molecule type" value="Genomic_DNA"/>
</dbReference>
<keyword evidence="1" id="KW-0732">Signal</keyword>